<feature type="compositionally biased region" description="Acidic residues" evidence="1">
    <location>
        <begin position="31"/>
        <end position="40"/>
    </location>
</feature>
<name>A0A6A1WFZ4_9ROSI</name>
<evidence type="ECO:0000256" key="1">
    <source>
        <dbReference type="SAM" id="MobiDB-lite"/>
    </source>
</evidence>
<protein>
    <submittedName>
        <fullName evidence="2">Uncharacterized protein</fullName>
    </submittedName>
</protein>
<dbReference type="Gene3D" id="3.90.20.10">
    <property type="match status" value="1"/>
</dbReference>
<feature type="region of interest" description="Disordered" evidence="1">
    <location>
        <begin position="1"/>
        <end position="72"/>
    </location>
</feature>
<keyword evidence="3" id="KW-1185">Reference proteome</keyword>
<gene>
    <name evidence="2" type="ORF">CJ030_MR2G012898</name>
</gene>
<accession>A0A6A1WFZ4</accession>
<dbReference type="AlphaFoldDB" id="A0A6A1WFZ4"/>
<evidence type="ECO:0000313" key="2">
    <source>
        <dbReference type="EMBL" id="KAB1223793.1"/>
    </source>
</evidence>
<dbReference type="EMBL" id="RXIC02000020">
    <property type="protein sequence ID" value="KAB1223793.1"/>
    <property type="molecule type" value="Genomic_DNA"/>
</dbReference>
<comment type="caution">
    <text evidence="2">The sequence shown here is derived from an EMBL/GenBank/DDBJ whole genome shotgun (WGS) entry which is preliminary data.</text>
</comment>
<sequence length="224" mass="25485">MGFMQNEDGEWVKKSVVTPQKDSERGSGSEEQSEDMDEDDPTARTPMGESTPLFATPPPFGYSSQRAAGTSHAPRLHSLEASMAAIKEEQKRLGQTLNTMVTRMETGFDDIKQLLTAHTERFGTLDKDMRTLEHQVNDSIHVASNVIQDTVNEFKATSAELQTFVQKFAEDVVQATEVQMDSDCNLRPHVLKWTYWFSTTWMEWLKKFEIEHSLPPIKKPNNYP</sequence>
<organism evidence="2 3">
    <name type="scientific">Morella rubra</name>
    <name type="common">Chinese bayberry</name>
    <dbReference type="NCBI Taxonomy" id="262757"/>
    <lineage>
        <taxon>Eukaryota</taxon>
        <taxon>Viridiplantae</taxon>
        <taxon>Streptophyta</taxon>
        <taxon>Embryophyta</taxon>
        <taxon>Tracheophyta</taxon>
        <taxon>Spermatophyta</taxon>
        <taxon>Magnoliopsida</taxon>
        <taxon>eudicotyledons</taxon>
        <taxon>Gunneridae</taxon>
        <taxon>Pentapetalae</taxon>
        <taxon>rosids</taxon>
        <taxon>fabids</taxon>
        <taxon>Fagales</taxon>
        <taxon>Myricaceae</taxon>
        <taxon>Morella</taxon>
    </lineage>
</organism>
<dbReference type="Proteomes" id="UP000516437">
    <property type="component" value="Chromosome 2"/>
</dbReference>
<evidence type="ECO:0000313" key="3">
    <source>
        <dbReference type="Proteomes" id="UP000516437"/>
    </source>
</evidence>
<proteinExistence type="predicted"/>
<reference evidence="2 3" key="1">
    <citation type="journal article" date="2019" name="Plant Biotechnol. J.">
        <title>The red bayberry genome and genetic basis of sex determination.</title>
        <authorList>
            <person name="Jia H.M."/>
            <person name="Jia H.J."/>
            <person name="Cai Q.L."/>
            <person name="Wang Y."/>
            <person name="Zhao H.B."/>
            <person name="Yang W.F."/>
            <person name="Wang G.Y."/>
            <person name="Li Y.H."/>
            <person name="Zhan D.L."/>
            <person name="Shen Y.T."/>
            <person name="Niu Q.F."/>
            <person name="Chang L."/>
            <person name="Qiu J."/>
            <person name="Zhao L."/>
            <person name="Xie H.B."/>
            <person name="Fu W.Y."/>
            <person name="Jin J."/>
            <person name="Li X.W."/>
            <person name="Jiao Y."/>
            <person name="Zhou C.C."/>
            <person name="Tu T."/>
            <person name="Chai C.Y."/>
            <person name="Gao J.L."/>
            <person name="Fan L.J."/>
            <person name="van de Weg E."/>
            <person name="Wang J.Y."/>
            <person name="Gao Z.S."/>
        </authorList>
    </citation>
    <scope>NUCLEOTIDE SEQUENCE [LARGE SCALE GENOMIC DNA]</scope>
    <source>
        <tissue evidence="2">Leaves</tissue>
    </source>
</reference>